<dbReference type="GO" id="GO:0005886">
    <property type="term" value="C:plasma membrane"/>
    <property type="evidence" value="ECO:0007669"/>
    <property type="project" value="TreeGrafter"/>
</dbReference>
<dbReference type="GO" id="GO:0019991">
    <property type="term" value="P:septate junction assembly"/>
    <property type="evidence" value="ECO:0007669"/>
    <property type="project" value="TreeGrafter"/>
</dbReference>
<accession>A0A8J9YHF2</accession>
<keyword evidence="1" id="KW-1133">Transmembrane helix</keyword>
<evidence type="ECO:0000313" key="3">
    <source>
        <dbReference type="Proteomes" id="UP000838878"/>
    </source>
</evidence>
<dbReference type="EMBL" id="OV170226">
    <property type="protein sequence ID" value="CAH0726750.1"/>
    <property type="molecule type" value="Genomic_DNA"/>
</dbReference>
<sequence length="186" mass="21240">MVCQLPYFGKCCFCMPLRKGVLAFGYLNIIFSMYILGICSYAIHYDFDIVLLYRDAPTRAEADMCIAINCVDILFNLLLVYGAHKQNVICLKIFYYYIISTTVALVIVELVTVIALESTYELELTIFFLIEQCINIYLLLLVRSLLHKMDKLGRAYENQLQQMIDGELKDEGSETNPSTVLPIESA</sequence>
<dbReference type="GO" id="GO:0060857">
    <property type="term" value="P:establishment of glial blood-brain barrier"/>
    <property type="evidence" value="ECO:0007669"/>
    <property type="project" value="TreeGrafter"/>
</dbReference>
<dbReference type="Proteomes" id="UP000838878">
    <property type="component" value="Chromosome 6"/>
</dbReference>
<feature type="non-terminal residue" evidence="2">
    <location>
        <position position="186"/>
    </location>
</feature>
<proteinExistence type="predicted"/>
<evidence type="ECO:0000313" key="2">
    <source>
        <dbReference type="EMBL" id="CAH0726750.1"/>
    </source>
</evidence>
<keyword evidence="3" id="KW-1185">Reference proteome</keyword>
<dbReference type="OrthoDB" id="7452046at2759"/>
<name>A0A8J9YHF2_9NEOP</name>
<dbReference type="GO" id="GO:0035159">
    <property type="term" value="P:regulation of tube length, open tracheal system"/>
    <property type="evidence" value="ECO:0007669"/>
    <property type="project" value="TreeGrafter"/>
</dbReference>
<feature type="transmembrane region" description="Helical" evidence="1">
    <location>
        <begin position="94"/>
        <end position="116"/>
    </location>
</feature>
<keyword evidence="1" id="KW-0472">Membrane</keyword>
<reference evidence="2" key="1">
    <citation type="submission" date="2021-12" db="EMBL/GenBank/DDBJ databases">
        <authorList>
            <person name="Martin H S."/>
        </authorList>
    </citation>
    <scope>NUCLEOTIDE SEQUENCE</scope>
</reference>
<organism evidence="2 3">
    <name type="scientific">Brenthis ino</name>
    <name type="common">lesser marbled fritillary</name>
    <dbReference type="NCBI Taxonomy" id="405034"/>
    <lineage>
        <taxon>Eukaryota</taxon>
        <taxon>Metazoa</taxon>
        <taxon>Ecdysozoa</taxon>
        <taxon>Arthropoda</taxon>
        <taxon>Hexapoda</taxon>
        <taxon>Insecta</taxon>
        <taxon>Pterygota</taxon>
        <taxon>Neoptera</taxon>
        <taxon>Endopterygota</taxon>
        <taxon>Lepidoptera</taxon>
        <taxon>Glossata</taxon>
        <taxon>Ditrysia</taxon>
        <taxon>Papilionoidea</taxon>
        <taxon>Nymphalidae</taxon>
        <taxon>Heliconiinae</taxon>
        <taxon>Argynnini</taxon>
        <taxon>Brenthis</taxon>
    </lineage>
</organism>
<evidence type="ECO:0000256" key="1">
    <source>
        <dbReference type="SAM" id="Phobius"/>
    </source>
</evidence>
<feature type="transmembrane region" description="Helical" evidence="1">
    <location>
        <begin position="21"/>
        <end position="44"/>
    </location>
</feature>
<dbReference type="PANTHER" id="PTHR36694">
    <property type="entry name" value="PASIFLORA 1, ISOFORM A-RELATED"/>
    <property type="match status" value="1"/>
</dbReference>
<dbReference type="AlphaFoldDB" id="A0A8J9YHF2"/>
<feature type="transmembrane region" description="Helical" evidence="1">
    <location>
        <begin position="64"/>
        <end position="82"/>
    </location>
</feature>
<dbReference type="PANTHER" id="PTHR36694:SF4">
    <property type="entry name" value="LD42595P"/>
    <property type="match status" value="1"/>
</dbReference>
<protein>
    <submittedName>
        <fullName evidence="2">Uncharacterized protein</fullName>
    </submittedName>
</protein>
<keyword evidence="1" id="KW-0812">Transmembrane</keyword>
<feature type="transmembrane region" description="Helical" evidence="1">
    <location>
        <begin position="122"/>
        <end position="142"/>
    </location>
</feature>
<gene>
    <name evidence="2" type="ORF">BINO364_LOCUS12177</name>
</gene>